<evidence type="ECO:0000313" key="1">
    <source>
        <dbReference type="EMBL" id="STQ42882.1"/>
    </source>
</evidence>
<gene>
    <name evidence="1" type="ORF">NCTC12157_00548</name>
</gene>
<evidence type="ECO:0000313" key="2">
    <source>
        <dbReference type="Proteomes" id="UP000254304"/>
    </source>
</evidence>
<dbReference type="EMBL" id="UGGO01000001">
    <property type="protein sequence ID" value="STQ42882.1"/>
    <property type="molecule type" value="Genomic_DNA"/>
</dbReference>
<dbReference type="Proteomes" id="UP000254304">
    <property type="component" value="Unassembled WGS sequence"/>
</dbReference>
<name>A0A377N8B4_9GAMM</name>
<organism evidence="1 2">
    <name type="scientific">Ewingella americana</name>
    <dbReference type="NCBI Taxonomy" id="41202"/>
    <lineage>
        <taxon>Bacteria</taxon>
        <taxon>Pseudomonadati</taxon>
        <taxon>Pseudomonadota</taxon>
        <taxon>Gammaproteobacteria</taxon>
        <taxon>Enterobacterales</taxon>
        <taxon>Yersiniaceae</taxon>
        <taxon>Ewingella</taxon>
    </lineage>
</organism>
<protein>
    <submittedName>
        <fullName evidence="1">Uncharacterized protein</fullName>
    </submittedName>
</protein>
<accession>A0A377N8B4</accession>
<dbReference type="AlphaFoldDB" id="A0A377N8B4"/>
<proteinExistence type="predicted"/>
<reference evidence="1 2" key="1">
    <citation type="submission" date="2018-06" db="EMBL/GenBank/DDBJ databases">
        <authorList>
            <consortium name="Pathogen Informatics"/>
            <person name="Doyle S."/>
        </authorList>
    </citation>
    <scope>NUCLEOTIDE SEQUENCE [LARGE SCALE GENOMIC DNA]</scope>
    <source>
        <strain evidence="1 2">NCTC12157</strain>
    </source>
</reference>
<sequence length="79" mass="9191">MRSLRICGVMIYFMAKGERLTKQQVFGNQGNPVYAIWPVGKKWCASIHNGKEWKSLTFVPAKTEWGAYDIVMENFYKKL</sequence>